<comment type="catalytic activity">
    <reaction evidence="10">
        <text>carbamoyl phosphate + L-ornithine = L-citrulline + phosphate + H(+)</text>
        <dbReference type="Rhea" id="RHEA:19513"/>
        <dbReference type="ChEBI" id="CHEBI:15378"/>
        <dbReference type="ChEBI" id="CHEBI:43474"/>
        <dbReference type="ChEBI" id="CHEBI:46911"/>
        <dbReference type="ChEBI" id="CHEBI:57743"/>
        <dbReference type="ChEBI" id="CHEBI:58228"/>
        <dbReference type="EC" id="2.1.3.3"/>
    </reaction>
</comment>
<evidence type="ECO:0000256" key="5">
    <source>
        <dbReference type="ARBA" id="ARBA00022571"/>
    </source>
</evidence>
<evidence type="ECO:0000256" key="3">
    <source>
        <dbReference type="ARBA" id="ARBA00013007"/>
    </source>
</evidence>
<dbReference type="InterPro" id="IPR006130">
    <property type="entry name" value="Asp/Orn_carbamoylTrfase"/>
</dbReference>
<dbReference type="GO" id="GO:0016597">
    <property type="term" value="F:amino acid binding"/>
    <property type="evidence" value="ECO:0007669"/>
    <property type="project" value="InterPro"/>
</dbReference>
<keyword evidence="9" id="KW-0809">Transit peptide</keyword>
<comment type="similarity">
    <text evidence="2">Belongs to the aspartate/ornithine carbamoyltransferase superfamily. OTCase family.</text>
</comment>
<reference evidence="14" key="1">
    <citation type="submission" date="2022-08" db="EMBL/GenBank/DDBJ databases">
        <authorList>
            <person name="Marques A."/>
        </authorList>
    </citation>
    <scope>NUCLEOTIDE SEQUENCE</scope>
    <source>
        <strain evidence="14">RhyPub2mFocal</strain>
        <tissue evidence="14">Leaves</tissue>
    </source>
</reference>
<dbReference type="NCBIfam" id="TIGR00658">
    <property type="entry name" value="orni_carb_tr"/>
    <property type="match status" value="1"/>
</dbReference>
<feature type="domain" description="Aspartate/ornithine carbamoyltransferase Asp/Orn-binding" evidence="12">
    <location>
        <begin position="219"/>
        <end position="369"/>
    </location>
</feature>
<accession>A0AAV8DMG8</accession>
<keyword evidence="6" id="KW-0028">Amino-acid biosynthesis</keyword>
<dbReference type="InterPro" id="IPR036901">
    <property type="entry name" value="Asp/Orn_carbamoylTrfase_sf"/>
</dbReference>
<evidence type="ECO:0000256" key="2">
    <source>
        <dbReference type="ARBA" id="ARBA00007805"/>
    </source>
</evidence>
<dbReference type="InterPro" id="IPR024904">
    <property type="entry name" value="OTCase_ArgI"/>
</dbReference>
<comment type="subcellular location">
    <subcellularLocation>
        <location evidence="1">Plastid</location>
        <location evidence="1">Chloroplast</location>
    </subcellularLocation>
</comment>
<sequence>MASLISSLSSSPAAAATYFSDPTLRRSQCFSLGKAISSQPSLMPRGRISCQATAPTIAYPSENKQAKPGPKDFLQISDFDKDTILSMLKRAAEVKALIKSGDRSFQPFKGQSMAMIFAKPSMRTRVSFETGFFLLGGHAIYLGPDDIQMGKREETRDVARVLSGYNDIIMARVFGHQDILDLAKYASVPVINGLTDYNHPCQIMADALTIIEHVGHIENTKVVYVGDGNNIVHSWLLLASILPFHFVCACPRGFEPDEKTVEKARSAGISKIEIINDPKEAVKGADVVYSDVWASMGQKEEAEYRKQRFQGFQVDEALMEIAGPQAFFMHCLPAERGVEVTDGVMEAPKSIVFPQAENRMHAQNAIMLHLLGA</sequence>
<dbReference type="Pfam" id="PF02729">
    <property type="entry name" value="OTCace_N"/>
    <property type="match status" value="1"/>
</dbReference>
<dbReference type="InterPro" id="IPR002292">
    <property type="entry name" value="Orn/put_carbamltrans"/>
</dbReference>
<evidence type="ECO:0000256" key="8">
    <source>
        <dbReference type="ARBA" id="ARBA00022679"/>
    </source>
</evidence>
<evidence type="ECO:0000313" key="14">
    <source>
        <dbReference type="EMBL" id="KAJ4769180.1"/>
    </source>
</evidence>
<evidence type="ECO:0000256" key="10">
    <source>
        <dbReference type="ARBA" id="ARBA00048772"/>
    </source>
</evidence>
<dbReference type="GO" id="GO:0009507">
    <property type="term" value="C:chloroplast"/>
    <property type="evidence" value="ECO:0007669"/>
    <property type="project" value="UniProtKB-SubCell"/>
</dbReference>
<dbReference type="Proteomes" id="UP001140206">
    <property type="component" value="Chromosome 3"/>
</dbReference>
<evidence type="ECO:0000313" key="15">
    <source>
        <dbReference type="Proteomes" id="UP001140206"/>
    </source>
</evidence>
<evidence type="ECO:0000256" key="4">
    <source>
        <dbReference type="ARBA" id="ARBA00022528"/>
    </source>
</evidence>
<dbReference type="PANTHER" id="PTHR45753">
    <property type="entry name" value="ORNITHINE CARBAMOYLTRANSFERASE, MITOCHONDRIAL"/>
    <property type="match status" value="1"/>
</dbReference>
<protein>
    <recommendedName>
        <fullName evidence="3">ornithine carbamoyltransferase</fullName>
        <ecNumber evidence="3">2.1.3.3</ecNumber>
    </recommendedName>
</protein>
<gene>
    <name evidence="14" type="ORF">LUZ62_053437</name>
</gene>
<organism evidence="14 15">
    <name type="scientific">Rhynchospora pubera</name>
    <dbReference type="NCBI Taxonomy" id="906938"/>
    <lineage>
        <taxon>Eukaryota</taxon>
        <taxon>Viridiplantae</taxon>
        <taxon>Streptophyta</taxon>
        <taxon>Embryophyta</taxon>
        <taxon>Tracheophyta</taxon>
        <taxon>Spermatophyta</taxon>
        <taxon>Magnoliopsida</taxon>
        <taxon>Liliopsida</taxon>
        <taxon>Poales</taxon>
        <taxon>Cyperaceae</taxon>
        <taxon>Cyperoideae</taxon>
        <taxon>Rhynchosporeae</taxon>
        <taxon>Rhynchospora</taxon>
    </lineage>
</organism>
<dbReference type="FunFam" id="3.40.50.1370:FF:000008">
    <property type="entry name" value="Ornithine carbamoyltransferase"/>
    <property type="match status" value="1"/>
</dbReference>
<dbReference type="FunFam" id="3.40.50.1370:FF:000015">
    <property type="entry name" value="ornithine carbamoyltransferase, chloroplastic"/>
    <property type="match status" value="1"/>
</dbReference>
<keyword evidence="4" id="KW-0150">Chloroplast</keyword>
<dbReference type="GO" id="GO:0019240">
    <property type="term" value="P:citrulline biosynthetic process"/>
    <property type="evidence" value="ECO:0007669"/>
    <property type="project" value="TreeGrafter"/>
</dbReference>
<dbReference type="Pfam" id="PF00185">
    <property type="entry name" value="OTCace"/>
    <property type="match status" value="1"/>
</dbReference>
<dbReference type="InterPro" id="IPR006131">
    <property type="entry name" value="Asp_carbamoyltransf_Asp/Orn-bd"/>
</dbReference>
<evidence type="ECO:0000259" key="12">
    <source>
        <dbReference type="Pfam" id="PF00185"/>
    </source>
</evidence>
<evidence type="ECO:0000256" key="11">
    <source>
        <dbReference type="RuleBase" id="RU003634"/>
    </source>
</evidence>
<comment type="caution">
    <text evidence="14">The sequence shown here is derived from an EMBL/GenBank/DDBJ whole genome shotgun (WGS) entry which is preliminary data.</text>
</comment>
<dbReference type="InterPro" id="IPR006132">
    <property type="entry name" value="Asp/Orn_carbamoyltranf_P-bd"/>
</dbReference>
<keyword evidence="5" id="KW-0055">Arginine biosynthesis</keyword>
<dbReference type="SUPFAM" id="SSF53671">
    <property type="entry name" value="Aspartate/ornithine carbamoyltransferase"/>
    <property type="match status" value="1"/>
</dbReference>
<dbReference type="GO" id="GO:0004585">
    <property type="term" value="F:ornithine carbamoyltransferase activity"/>
    <property type="evidence" value="ECO:0007669"/>
    <property type="project" value="UniProtKB-EC"/>
</dbReference>
<dbReference type="EMBL" id="JAMFTS010000003">
    <property type="protein sequence ID" value="KAJ4769180.1"/>
    <property type="molecule type" value="Genomic_DNA"/>
</dbReference>
<evidence type="ECO:0000259" key="13">
    <source>
        <dbReference type="Pfam" id="PF02729"/>
    </source>
</evidence>
<dbReference type="PRINTS" id="PR00100">
    <property type="entry name" value="AOTCASE"/>
</dbReference>
<keyword evidence="7" id="KW-0934">Plastid</keyword>
<feature type="domain" description="Aspartate/ornithine carbamoyltransferase carbamoyl-P binding" evidence="13">
    <location>
        <begin position="71"/>
        <end position="212"/>
    </location>
</feature>
<proteinExistence type="inferred from homology"/>
<keyword evidence="8 11" id="KW-0808">Transferase</keyword>
<name>A0AAV8DMG8_9POAL</name>
<dbReference type="NCBIfam" id="NF001986">
    <property type="entry name" value="PRK00779.1"/>
    <property type="match status" value="1"/>
</dbReference>
<evidence type="ECO:0000256" key="1">
    <source>
        <dbReference type="ARBA" id="ARBA00004229"/>
    </source>
</evidence>
<dbReference type="PRINTS" id="PR00102">
    <property type="entry name" value="OTCASE"/>
</dbReference>
<dbReference type="PANTHER" id="PTHR45753:SF3">
    <property type="entry name" value="ORNITHINE TRANSCARBAMYLASE, MITOCHONDRIAL"/>
    <property type="match status" value="1"/>
</dbReference>
<dbReference type="EC" id="2.1.3.3" evidence="3"/>
<evidence type="ECO:0000256" key="9">
    <source>
        <dbReference type="ARBA" id="ARBA00022946"/>
    </source>
</evidence>
<evidence type="ECO:0000256" key="7">
    <source>
        <dbReference type="ARBA" id="ARBA00022640"/>
    </source>
</evidence>
<dbReference type="HAMAP" id="MF_01109">
    <property type="entry name" value="OTCase"/>
    <property type="match status" value="1"/>
</dbReference>
<dbReference type="AlphaFoldDB" id="A0AAV8DMG8"/>
<keyword evidence="15" id="KW-1185">Reference proteome</keyword>
<dbReference type="GO" id="GO:0042450">
    <property type="term" value="P:L-arginine biosynthetic process via ornithine"/>
    <property type="evidence" value="ECO:0007669"/>
    <property type="project" value="TreeGrafter"/>
</dbReference>
<evidence type="ECO:0000256" key="6">
    <source>
        <dbReference type="ARBA" id="ARBA00022605"/>
    </source>
</evidence>
<dbReference type="Gene3D" id="3.40.50.1370">
    <property type="entry name" value="Aspartate/ornithine carbamoyltransferase"/>
    <property type="match status" value="2"/>
</dbReference>